<keyword evidence="2" id="KW-1185">Reference proteome</keyword>
<proteinExistence type="predicted"/>
<name>A0ACC3AQB8_9EURO</name>
<sequence>MKLAVFSAKSYDKQYLTSTLQTTHPSLCDITYHSFALSSETASLAYGSTAVCVFVNDILTAPVLKSLHAHGTRAILLRCAGYNNVDLQAAEELGLFVANVPSYSPEAVAEFAVALIQTLNRKTHRAYNRVREGNFNLEGFLGHTLHGKTVGVVGVGRIGMALARIFNGFGCRLLAYDPFGGEEFKQYGAFVELDELLRESHIVSLHCPLTENTRHLLGGENLAKMKQGALLVNTSRGGLIDTKAAIGALKRGQLGGLALDVYEEEGGLFYNDHSGEIIHDDTLMRLMTFPNVLVCGHQAFFTEEALGEIAGVTLANLLDFKEKRTCRNSLVREGHLLVSRDEEPVRL</sequence>
<dbReference type="EMBL" id="JAOPJF010000095">
    <property type="protein sequence ID" value="KAK1139908.1"/>
    <property type="molecule type" value="Genomic_DNA"/>
</dbReference>
<reference evidence="1 2" key="1">
    <citation type="journal article" date="2023" name="ACS Omega">
        <title>Identification of the Neoaspergillic Acid Biosynthesis Gene Cluster by Establishing an In Vitro CRISPR-Ribonucleoprotein Genetic System in Aspergillus melleus.</title>
        <authorList>
            <person name="Yuan B."/>
            <person name="Grau M.F."/>
            <person name="Murata R.M."/>
            <person name="Torok T."/>
            <person name="Venkateswaran K."/>
            <person name="Stajich J.E."/>
            <person name="Wang C.C.C."/>
        </authorList>
    </citation>
    <scope>NUCLEOTIDE SEQUENCE [LARGE SCALE GENOMIC DNA]</scope>
    <source>
        <strain evidence="1 2">IMV 1140</strain>
    </source>
</reference>
<evidence type="ECO:0000313" key="2">
    <source>
        <dbReference type="Proteomes" id="UP001177260"/>
    </source>
</evidence>
<accession>A0ACC3AQB8</accession>
<comment type="caution">
    <text evidence="1">The sequence shown here is derived from an EMBL/GenBank/DDBJ whole genome shotgun (WGS) entry which is preliminary data.</text>
</comment>
<dbReference type="Proteomes" id="UP001177260">
    <property type="component" value="Unassembled WGS sequence"/>
</dbReference>
<gene>
    <name evidence="1" type="ORF">N8T08_011069</name>
</gene>
<organism evidence="1 2">
    <name type="scientific">Aspergillus melleus</name>
    <dbReference type="NCBI Taxonomy" id="138277"/>
    <lineage>
        <taxon>Eukaryota</taxon>
        <taxon>Fungi</taxon>
        <taxon>Dikarya</taxon>
        <taxon>Ascomycota</taxon>
        <taxon>Pezizomycotina</taxon>
        <taxon>Eurotiomycetes</taxon>
        <taxon>Eurotiomycetidae</taxon>
        <taxon>Eurotiales</taxon>
        <taxon>Aspergillaceae</taxon>
        <taxon>Aspergillus</taxon>
        <taxon>Aspergillus subgen. Circumdati</taxon>
    </lineage>
</organism>
<evidence type="ECO:0000313" key="1">
    <source>
        <dbReference type="EMBL" id="KAK1139908.1"/>
    </source>
</evidence>
<protein>
    <submittedName>
        <fullName evidence="1">Uncharacterized protein</fullName>
    </submittedName>
</protein>